<dbReference type="PANTHER" id="PTHR41694:SF3">
    <property type="entry name" value="RNA-DIRECTED DNA POLYMERASE-RELATED"/>
    <property type="match status" value="1"/>
</dbReference>
<evidence type="ECO:0000256" key="1">
    <source>
        <dbReference type="ARBA" id="ARBA00022679"/>
    </source>
</evidence>
<dbReference type="SUPFAM" id="SSF53098">
    <property type="entry name" value="Ribonuclease H-like"/>
    <property type="match status" value="1"/>
</dbReference>
<dbReference type="PANTHER" id="PTHR41694">
    <property type="entry name" value="ENDOGENOUS RETROVIRUS GROUP K MEMBER POL PROTEIN"/>
    <property type="match status" value="1"/>
</dbReference>
<dbReference type="InterPro" id="IPR036397">
    <property type="entry name" value="RNaseH_sf"/>
</dbReference>
<evidence type="ECO:0000259" key="9">
    <source>
        <dbReference type="PROSITE" id="PS50876"/>
    </source>
</evidence>
<organism evidence="11 12">
    <name type="scientific">Pachycephala philippinensis</name>
    <name type="common">yellow-belllied whistler</name>
    <dbReference type="NCBI Taxonomy" id="449367"/>
    <lineage>
        <taxon>Eukaryota</taxon>
        <taxon>Metazoa</taxon>
        <taxon>Chordata</taxon>
        <taxon>Craniata</taxon>
        <taxon>Vertebrata</taxon>
        <taxon>Euteleostomi</taxon>
        <taxon>Archelosauria</taxon>
        <taxon>Archosauria</taxon>
        <taxon>Dinosauria</taxon>
        <taxon>Saurischia</taxon>
        <taxon>Theropoda</taxon>
        <taxon>Coelurosauria</taxon>
        <taxon>Aves</taxon>
        <taxon>Neognathae</taxon>
        <taxon>Neoaves</taxon>
        <taxon>Telluraves</taxon>
        <taxon>Australaves</taxon>
        <taxon>Passeriformes</taxon>
        <taxon>Corvoidea</taxon>
        <taxon>Pachycephalidae</taxon>
        <taxon>Pachycephala</taxon>
    </lineage>
</organism>
<evidence type="ECO:0000256" key="3">
    <source>
        <dbReference type="ARBA" id="ARBA00022722"/>
    </source>
</evidence>
<proteinExistence type="predicted"/>
<dbReference type="GO" id="GO:0008270">
    <property type="term" value="F:zinc ion binding"/>
    <property type="evidence" value="ECO:0007669"/>
    <property type="project" value="UniProtKB-KW"/>
</dbReference>
<keyword evidence="3" id="KW-0540">Nuclease</keyword>
<evidence type="ECO:0000256" key="4">
    <source>
        <dbReference type="ARBA" id="ARBA00022723"/>
    </source>
</evidence>
<keyword evidence="6" id="KW-0378">Hydrolase</keyword>
<evidence type="ECO:0000256" key="6">
    <source>
        <dbReference type="ARBA" id="ARBA00022801"/>
    </source>
</evidence>
<keyword evidence="7" id="KW-0695">RNA-directed DNA polymerase</keyword>
<feature type="domain" description="Integrase-type" evidence="9">
    <location>
        <begin position="206"/>
        <end position="247"/>
    </location>
</feature>
<dbReference type="SUPFAM" id="SSF46919">
    <property type="entry name" value="N-terminal Zn binding domain of HIV integrase"/>
    <property type="match status" value="1"/>
</dbReference>
<dbReference type="InterPro" id="IPR012337">
    <property type="entry name" value="RNaseH-like_sf"/>
</dbReference>
<dbReference type="EMBL" id="VWZT01004836">
    <property type="protein sequence ID" value="NXH96826.1"/>
    <property type="molecule type" value="Genomic_DNA"/>
</dbReference>
<dbReference type="InterPro" id="IPR002156">
    <property type="entry name" value="RNaseH_domain"/>
</dbReference>
<keyword evidence="5" id="KW-0255">Endonuclease</keyword>
<feature type="domain" description="RNase H type-1" evidence="10">
    <location>
        <begin position="64"/>
        <end position="201"/>
    </location>
</feature>
<dbReference type="GO" id="GO:0035613">
    <property type="term" value="F:RNA stem-loop binding"/>
    <property type="evidence" value="ECO:0007669"/>
    <property type="project" value="TreeGrafter"/>
</dbReference>
<keyword evidence="1" id="KW-0808">Transferase</keyword>
<keyword evidence="12" id="KW-1185">Reference proteome</keyword>
<evidence type="ECO:0000259" key="10">
    <source>
        <dbReference type="PROSITE" id="PS50879"/>
    </source>
</evidence>
<reference evidence="11 12" key="1">
    <citation type="submission" date="2019-09" db="EMBL/GenBank/DDBJ databases">
        <title>Bird 10,000 Genomes (B10K) Project - Family phase.</title>
        <authorList>
            <person name="Zhang G."/>
        </authorList>
    </citation>
    <scope>NUCLEOTIDE SEQUENCE [LARGE SCALE GENOMIC DNA]</scope>
    <source>
        <strain evidence="11">B10K-DU-001-28</strain>
        <tissue evidence="11">Muscle</tissue>
    </source>
</reference>
<gene>
    <name evidence="11" type="primary">Ervk19_0</name>
    <name evidence="11" type="ORF">PACPHI_R15461</name>
</gene>
<dbReference type="Gene3D" id="1.10.10.200">
    <property type="match status" value="1"/>
</dbReference>
<evidence type="ECO:0000256" key="7">
    <source>
        <dbReference type="ARBA" id="ARBA00022918"/>
    </source>
</evidence>
<dbReference type="GO" id="GO:0004523">
    <property type="term" value="F:RNA-DNA hybrid ribonuclease activity"/>
    <property type="evidence" value="ECO:0007669"/>
    <property type="project" value="InterPro"/>
</dbReference>
<dbReference type="Pfam" id="PF02022">
    <property type="entry name" value="Integrase_Zn"/>
    <property type="match status" value="1"/>
</dbReference>
<comment type="caution">
    <text evidence="11">The sequence shown here is derived from an EMBL/GenBank/DDBJ whole genome shotgun (WGS) entry which is preliminary data.</text>
</comment>
<evidence type="ECO:0000256" key="8">
    <source>
        <dbReference type="PROSITE-ProRule" id="PRU00450"/>
    </source>
</evidence>
<keyword evidence="8" id="KW-0863">Zinc-finger</keyword>
<feature type="non-terminal residue" evidence="11">
    <location>
        <position position="256"/>
    </location>
</feature>
<evidence type="ECO:0000256" key="2">
    <source>
        <dbReference type="ARBA" id="ARBA00022695"/>
    </source>
</evidence>
<evidence type="ECO:0000313" key="11">
    <source>
        <dbReference type="EMBL" id="NXH96826.1"/>
    </source>
</evidence>
<dbReference type="PROSITE" id="PS50876">
    <property type="entry name" value="ZF_INTEGRASE"/>
    <property type="match status" value="1"/>
</dbReference>
<feature type="non-terminal residue" evidence="11">
    <location>
        <position position="1"/>
    </location>
</feature>
<dbReference type="Gene3D" id="3.30.420.10">
    <property type="entry name" value="Ribonuclease H-like superfamily/Ribonuclease H"/>
    <property type="match status" value="1"/>
</dbReference>
<dbReference type="PROSITE" id="PS50879">
    <property type="entry name" value="RNASE_H_1"/>
    <property type="match status" value="1"/>
</dbReference>
<keyword evidence="2" id="KW-0548">Nucleotidyltransferase</keyword>
<keyword evidence="4" id="KW-0479">Metal-binding</keyword>
<evidence type="ECO:0000313" key="12">
    <source>
        <dbReference type="Proteomes" id="UP000570547"/>
    </source>
</evidence>
<dbReference type="Proteomes" id="UP000570547">
    <property type="component" value="Unassembled WGS sequence"/>
</dbReference>
<dbReference type="InterPro" id="IPR017856">
    <property type="entry name" value="Integrase-like_N"/>
</dbReference>
<keyword evidence="8" id="KW-0862">Zinc</keyword>
<dbReference type="InterPro" id="IPR003308">
    <property type="entry name" value="Integrase_Zn-bd_dom_N"/>
</dbReference>
<sequence>AACDFEWMYLPFRDDQLDDALQHNVALQIALDSYMGQTSSHYPSHRIFKLELKIVKDPVQSREPLKALTVFTDGSGATGKSVITWQDPSTLEWEKDVEIVEGSPQVAELAAVVRAFDRFHEPFNLVTDSAYVAGVVSRAECAWVAEHGNPKIRALLVRLVELLSHRKQPYYVMHTRSHTNLPGFIAEGNRVADALAEPVSMATLPDKYQQVVLSHAKFHQNIRALMRDFELKKDQARAIVATCPNCQPLQLPSIQG</sequence>
<accession>A0A7K9PC46</accession>
<dbReference type="GO" id="GO:0003964">
    <property type="term" value="F:RNA-directed DNA polymerase activity"/>
    <property type="evidence" value="ECO:0007669"/>
    <property type="project" value="UniProtKB-KW"/>
</dbReference>
<dbReference type="AlphaFoldDB" id="A0A7K9PC46"/>
<evidence type="ECO:0000256" key="5">
    <source>
        <dbReference type="ARBA" id="ARBA00022759"/>
    </source>
</evidence>
<dbReference type="Pfam" id="PF00075">
    <property type="entry name" value="RNase_H"/>
    <property type="match status" value="1"/>
</dbReference>
<name>A0A7K9PC46_9CORV</name>
<protein>
    <submittedName>
        <fullName evidence="11">POK19 protein</fullName>
    </submittedName>
</protein>